<evidence type="ECO:0000313" key="2">
    <source>
        <dbReference type="EMBL" id="RVU03109.1"/>
    </source>
</evidence>
<keyword evidence="1" id="KW-0472">Membrane</keyword>
<evidence type="ECO:0000313" key="3">
    <source>
        <dbReference type="Proteomes" id="UP000282759"/>
    </source>
</evidence>
<dbReference type="OrthoDB" id="211174at2"/>
<keyword evidence="1" id="KW-1133">Transmembrane helix</keyword>
<feature type="transmembrane region" description="Helical" evidence="1">
    <location>
        <begin position="14"/>
        <end position="35"/>
    </location>
</feature>
<accession>A0A437MZN1</accession>
<dbReference type="Pfam" id="PF09601">
    <property type="entry name" value="DUF2459"/>
    <property type="match status" value="1"/>
</dbReference>
<evidence type="ECO:0000256" key="1">
    <source>
        <dbReference type="SAM" id="Phobius"/>
    </source>
</evidence>
<comment type="caution">
    <text evidence="2">The sequence shown here is derived from an EMBL/GenBank/DDBJ whole genome shotgun (WGS) entry which is preliminary data.</text>
</comment>
<proteinExistence type="predicted"/>
<keyword evidence="1" id="KW-0812">Transmembrane</keyword>
<gene>
    <name evidence="2" type="ORF">EOD41_04020</name>
</gene>
<reference evidence="2 3" key="1">
    <citation type="submission" date="2019-01" db="EMBL/GenBank/DDBJ databases">
        <authorList>
            <person name="Chen W.-M."/>
        </authorList>
    </citation>
    <scope>NUCLEOTIDE SEQUENCE [LARGE SCALE GENOMIC DNA]</scope>
    <source>
        <strain evidence="2 3">YBJ-36</strain>
    </source>
</reference>
<organism evidence="2 3">
    <name type="scientific">Mucilaginibacter limnophilus</name>
    <dbReference type="NCBI Taxonomy" id="1932778"/>
    <lineage>
        <taxon>Bacteria</taxon>
        <taxon>Pseudomonadati</taxon>
        <taxon>Bacteroidota</taxon>
        <taxon>Sphingobacteriia</taxon>
        <taxon>Sphingobacteriales</taxon>
        <taxon>Sphingobacteriaceae</taxon>
        <taxon>Mucilaginibacter</taxon>
    </lineage>
</organism>
<name>A0A437MZN1_9SPHI</name>
<dbReference type="EMBL" id="SACK01000001">
    <property type="protein sequence ID" value="RVU03109.1"/>
    <property type="molecule type" value="Genomic_DNA"/>
</dbReference>
<protein>
    <submittedName>
        <fullName evidence="2">TIGR02117 family protein</fullName>
    </submittedName>
</protein>
<dbReference type="Proteomes" id="UP000282759">
    <property type="component" value="Unassembled WGS sequence"/>
</dbReference>
<dbReference type="RefSeq" id="WP_127703474.1">
    <property type="nucleotide sequence ID" value="NZ_SACK01000001.1"/>
</dbReference>
<dbReference type="InterPro" id="IPR011727">
    <property type="entry name" value="CHP02117"/>
</dbReference>
<dbReference type="NCBIfam" id="TIGR02117">
    <property type="entry name" value="chp_urease_rgn"/>
    <property type="match status" value="1"/>
</dbReference>
<dbReference type="AlphaFoldDB" id="A0A437MZN1"/>
<sequence>MKQFISIVRILSRIVLWFIIIVVVYLLAALLLSVIPLKAEPETGNDIDIFMLTNGVHTDIAVPIRDRQINWADEIKFDYTAGKDTNARYVALGWGDRAFYLETPTWADLKFSIAFKAAFGLGRSAIHATFYKQLRESKNSVRIKLNNKQYHRLIDYINKSFVRDKEGHIINIENKNPAVDFDAFFEANGRYSIFYTCNTWVNQALKRCGQKACIWTPFDKGLFYQYGK</sequence>
<keyword evidence="3" id="KW-1185">Reference proteome</keyword>